<protein>
    <submittedName>
        <fullName evidence="1">Uncharacterized protein</fullName>
    </submittedName>
</protein>
<evidence type="ECO:0000313" key="1">
    <source>
        <dbReference type="EMBL" id="KAK0506779.1"/>
    </source>
</evidence>
<proteinExistence type="predicted"/>
<gene>
    <name evidence="1" type="ORF">EDD18DRAFT_1343212</name>
</gene>
<dbReference type="EMBL" id="JAUEPU010000001">
    <property type="protein sequence ID" value="KAK0506779.1"/>
    <property type="molecule type" value="Genomic_DNA"/>
</dbReference>
<sequence length="128" mass="14427">MSVDAKILQLICMDDNLALDIDDWEWNGKFEQVSAFWSWLNGHWIDVYNPSVHSATTTGPVKNIQTYSFRTAAVLLTPAENNLHNAILDITGLPDELPSPVDFNNGDDTYDSDSDVFNEENVVNIEYC</sequence>
<organism evidence="1 2">
    <name type="scientific">Armillaria luteobubalina</name>
    <dbReference type="NCBI Taxonomy" id="153913"/>
    <lineage>
        <taxon>Eukaryota</taxon>
        <taxon>Fungi</taxon>
        <taxon>Dikarya</taxon>
        <taxon>Basidiomycota</taxon>
        <taxon>Agaricomycotina</taxon>
        <taxon>Agaricomycetes</taxon>
        <taxon>Agaricomycetidae</taxon>
        <taxon>Agaricales</taxon>
        <taxon>Marasmiineae</taxon>
        <taxon>Physalacriaceae</taxon>
        <taxon>Armillaria</taxon>
    </lineage>
</organism>
<comment type="caution">
    <text evidence="1">The sequence shown here is derived from an EMBL/GenBank/DDBJ whole genome shotgun (WGS) entry which is preliminary data.</text>
</comment>
<dbReference type="AlphaFoldDB" id="A0AA39QRY5"/>
<accession>A0AA39QRY5</accession>
<dbReference type="Proteomes" id="UP001175228">
    <property type="component" value="Unassembled WGS sequence"/>
</dbReference>
<keyword evidence="2" id="KW-1185">Reference proteome</keyword>
<evidence type="ECO:0000313" key="2">
    <source>
        <dbReference type="Proteomes" id="UP001175228"/>
    </source>
</evidence>
<reference evidence="1" key="1">
    <citation type="submission" date="2023-06" db="EMBL/GenBank/DDBJ databases">
        <authorList>
            <consortium name="Lawrence Berkeley National Laboratory"/>
            <person name="Ahrendt S."/>
            <person name="Sahu N."/>
            <person name="Indic B."/>
            <person name="Wong-Bajracharya J."/>
            <person name="Merenyi Z."/>
            <person name="Ke H.-M."/>
            <person name="Monk M."/>
            <person name="Kocsube S."/>
            <person name="Drula E."/>
            <person name="Lipzen A."/>
            <person name="Balint B."/>
            <person name="Henrissat B."/>
            <person name="Andreopoulos B."/>
            <person name="Martin F.M."/>
            <person name="Harder C.B."/>
            <person name="Rigling D."/>
            <person name="Ford K.L."/>
            <person name="Foster G.D."/>
            <person name="Pangilinan J."/>
            <person name="Papanicolaou A."/>
            <person name="Barry K."/>
            <person name="LaButti K."/>
            <person name="Viragh M."/>
            <person name="Koriabine M."/>
            <person name="Yan M."/>
            <person name="Riley R."/>
            <person name="Champramary S."/>
            <person name="Plett K.L."/>
            <person name="Tsai I.J."/>
            <person name="Slot J."/>
            <person name="Sipos G."/>
            <person name="Plett J."/>
            <person name="Nagy L.G."/>
            <person name="Grigoriev I.V."/>
        </authorList>
    </citation>
    <scope>NUCLEOTIDE SEQUENCE</scope>
    <source>
        <strain evidence="1">HWK02</strain>
    </source>
</reference>
<name>A0AA39QRY5_9AGAR</name>